<evidence type="ECO:0000313" key="2">
    <source>
        <dbReference type="EMBL" id="EOR99057.1"/>
    </source>
</evidence>
<dbReference type="SUPFAM" id="SSF160631">
    <property type="entry name" value="SMI1/KNR4-like"/>
    <property type="match status" value="1"/>
</dbReference>
<sequence>MGIKFYDTEKAISKFDFENIEKILTFRLPEEYKTHLLMYNGGRCKPNIFSFIEEGKISKSSIDWFLAIYEGKYDNLNTYINMYKFEQKRIPFYLVPIAHDAGGNLICISCSESDYGYIYFWDHEKEQNHAHTDYWGNIYLIDKSFNRFITNLKFK</sequence>
<dbReference type="InterPro" id="IPR037883">
    <property type="entry name" value="Knr4/Smi1-like_sf"/>
</dbReference>
<feature type="domain" description="Knr4/Smi1-like" evidence="1">
    <location>
        <begin position="11"/>
        <end position="151"/>
    </location>
</feature>
<dbReference type="HOGENOM" id="CLU_115772_4_0_10"/>
<evidence type="ECO:0000313" key="3">
    <source>
        <dbReference type="Proteomes" id="UP000014151"/>
    </source>
</evidence>
<dbReference type="EMBL" id="ASSN01000024">
    <property type="protein sequence ID" value="EOR99057.1"/>
    <property type="molecule type" value="Genomic_DNA"/>
</dbReference>
<name>R9H4Q7_PHOVU</name>
<comment type="caution">
    <text evidence="2">The sequence shown here is derived from an EMBL/GenBank/DDBJ whole genome shotgun (WGS) entry which is preliminary data.</text>
</comment>
<evidence type="ECO:0000259" key="1">
    <source>
        <dbReference type="SMART" id="SM00860"/>
    </source>
</evidence>
<dbReference type="Proteomes" id="UP000014151">
    <property type="component" value="Unassembled WGS sequence"/>
</dbReference>
<protein>
    <recommendedName>
        <fullName evidence="1">Knr4/Smi1-like domain-containing protein</fullName>
    </recommendedName>
</protein>
<reference evidence="2 3" key="1">
    <citation type="submission" date="2013-04" db="EMBL/GenBank/DDBJ databases">
        <title>The Genome Sequence of Bacteroides vulgatus dnLKV7.</title>
        <authorList>
            <consortium name="The Broad Institute Genomics Platform"/>
            <consortium name="The Broad Institute Genome Sequencing Center for Infectious Disease"/>
            <person name="Earl A."/>
            <person name="Xavier R."/>
            <person name="Kuhn K."/>
            <person name="Stappenbeck T."/>
            <person name="Walker B."/>
            <person name="Young S."/>
            <person name="Zeng Q."/>
            <person name="Gargeya S."/>
            <person name="Fitzgerald M."/>
            <person name="Haas B."/>
            <person name="Abouelleil A."/>
            <person name="Allen A.W."/>
            <person name="Alvarado L."/>
            <person name="Arachchi H.M."/>
            <person name="Berlin A.M."/>
            <person name="Chapman S.B."/>
            <person name="Gainer-Dewar J."/>
            <person name="Goldberg J."/>
            <person name="Griggs A."/>
            <person name="Gujja S."/>
            <person name="Hansen M."/>
            <person name="Howarth C."/>
            <person name="Imamovic A."/>
            <person name="Ireland A."/>
            <person name="Larimer J."/>
            <person name="McCowan C."/>
            <person name="Murphy C."/>
            <person name="Pearson M."/>
            <person name="Poon T.W."/>
            <person name="Priest M."/>
            <person name="Roberts A."/>
            <person name="Saif S."/>
            <person name="Shea T."/>
            <person name="Sisk P."/>
            <person name="Sykes S."/>
            <person name="Wortman J."/>
            <person name="Nusbaum C."/>
            <person name="Birren B."/>
        </authorList>
    </citation>
    <scope>NUCLEOTIDE SEQUENCE [LARGE SCALE GENOMIC DNA]</scope>
    <source>
        <strain evidence="3">dnLKV7</strain>
    </source>
</reference>
<accession>R9H4Q7</accession>
<dbReference type="SMART" id="SM00860">
    <property type="entry name" value="SMI1_KNR4"/>
    <property type="match status" value="1"/>
</dbReference>
<dbReference type="RefSeq" id="WP_016271566.1">
    <property type="nucleotide sequence ID" value="NZ_KE159479.1"/>
</dbReference>
<dbReference type="InterPro" id="IPR018958">
    <property type="entry name" value="Knr4/Smi1-like_dom"/>
</dbReference>
<dbReference type="Gene3D" id="3.40.1580.10">
    <property type="entry name" value="SMI1/KNR4-like"/>
    <property type="match status" value="1"/>
</dbReference>
<dbReference type="AlphaFoldDB" id="R9H4Q7"/>
<organism evidence="2 3">
    <name type="scientific">Phocaeicola vulgatus dnLKV7</name>
    <dbReference type="NCBI Taxonomy" id="1235786"/>
    <lineage>
        <taxon>Bacteria</taxon>
        <taxon>Pseudomonadati</taxon>
        <taxon>Bacteroidota</taxon>
        <taxon>Bacteroidia</taxon>
        <taxon>Bacteroidales</taxon>
        <taxon>Bacteroidaceae</taxon>
        <taxon>Phocaeicola</taxon>
    </lineage>
</organism>
<dbReference type="Pfam" id="PF09346">
    <property type="entry name" value="SMI1_KNR4"/>
    <property type="match status" value="1"/>
</dbReference>
<proteinExistence type="predicted"/>
<gene>
    <name evidence="2" type="ORF">C800_03387</name>
</gene>
<dbReference type="PATRIC" id="fig|1235786.3.peg.3534"/>